<dbReference type="AlphaFoldDB" id="A0A409XV70"/>
<dbReference type="GO" id="GO:0005789">
    <property type="term" value="C:endoplasmic reticulum membrane"/>
    <property type="evidence" value="ECO:0007669"/>
    <property type="project" value="TreeGrafter"/>
</dbReference>
<sequence>MGFKQAAILTPVSFFLDHRLLWGELTEEVVADGFQFYTTFFNAPPAIKALLHGMVGIGLIGFLAKLHKWTESAVFFDGSSLAAYVFAIVVYLTVTVNALRTIVDPVKNEESREDQIMAMRVLAAANVIIIASLGFILLLQAGQEWAQRTEAQAIADYEAEERKKATATATTAEKKEQ</sequence>
<dbReference type="SMART" id="SM00786">
    <property type="entry name" value="SHR3_chaperone"/>
    <property type="match status" value="1"/>
</dbReference>
<organism evidence="2 3">
    <name type="scientific">Psilocybe cyanescens</name>
    <dbReference type="NCBI Taxonomy" id="93625"/>
    <lineage>
        <taxon>Eukaryota</taxon>
        <taxon>Fungi</taxon>
        <taxon>Dikarya</taxon>
        <taxon>Basidiomycota</taxon>
        <taxon>Agaricomycotina</taxon>
        <taxon>Agaricomycetes</taxon>
        <taxon>Agaricomycetidae</taxon>
        <taxon>Agaricales</taxon>
        <taxon>Agaricineae</taxon>
        <taxon>Strophariaceae</taxon>
        <taxon>Psilocybe</taxon>
    </lineage>
</organism>
<dbReference type="STRING" id="93625.A0A409XV70"/>
<dbReference type="InterPro" id="IPR013248">
    <property type="entry name" value="Psh3/Shr3"/>
</dbReference>
<feature type="transmembrane region" description="Helical" evidence="1">
    <location>
        <begin position="116"/>
        <end position="139"/>
    </location>
</feature>
<protein>
    <recommendedName>
        <fullName evidence="4">Shr3 amino acid permease chaperone</fullName>
    </recommendedName>
</protein>
<keyword evidence="1" id="KW-1133">Transmembrane helix</keyword>
<feature type="transmembrane region" description="Helical" evidence="1">
    <location>
        <begin position="73"/>
        <end position="96"/>
    </location>
</feature>
<dbReference type="OrthoDB" id="5229808at2759"/>
<keyword evidence="3" id="KW-1185">Reference proteome</keyword>
<evidence type="ECO:0000313" key="3">
    <source>
        <dbReference type="Proteomes" id="UP000283269"/>
    </source>
</evidence>
<feature type="transmembrane region" description="Helical" evidence="1">
    <location>
        <begin position="47"/>
        <end position="66"/>
    </location>
</feature>
<dbReference type="PANTHER" id="PTHR28228:SF1">
    <property type="entry name" value="SECRETORY COMPONENT PROTEIN SHR3"/>
    <property type="match status" value="1"/>
</dbReference>
<reference evidence="2 3" key="1">
    <citation type="journal article" date="2018" name="Evol. Lett.">
        <title>Horizontal gene cluster transfer increased hallucinogenic mushroom diversity.</title>
        <authorList>
            <person name="Reynolds H.T."/>
            <person name="Vijayakumar V."/>
            <person name="Gluck-Thaler E."/>
            <person name="Korotkin H.B."/>
            <person name="Matheny P.B."/>
            <person name="Slot J.C."/>
        </authorList>
    </citation>
    <scope>NUCLEOTIDE SEQUENCE [LARGE SCALE GENOMIC DNA]</scope>
    <source>
        <strain evidence="2 3">2631</strain>
    </source>
</reference>
<dbReference type="PANTHER" id="PTHR28228">
    <property type="entry name" value="SECRETORY COMPONENT PROTEIN SHR3"/>
    <property type="match status" value="1"/>
</dbReference>
<keyword evidence="1" id="KW-0472">Membrane</keyword>
<dbReference type="Proteomes" id="UP000283269">
    <property type="component" value="Unassembled WGS sequence"/>
</dbReference>
<evidence type="ECO:0008006" key="4">
    <source>
        <dbReference type="Google" id="ProtNLM"/>
    </source>
</evidence>
<evidence type="ECO:0000256" key="1">
    <source>
        <dbReference type="SAM" id="Phobius"/>
    </source>
</evidence>
<dbReference type="Pfam" id="PF08229">
    <property type="entry name" value="SHR3_chaperone"/>
    <property type="match status" value="1"/>
</dbReference>
<dbReference type="InParanoid" id="A0A409XV70"/>
<dbReference type="GO" id="GO:0051082">
    <property type="term" value="F:unfolded protein binding"/>
    <property type="evidence" value="ECO:0007669"/>
    <property type="project" value="TreeGrafter"/>
</dbReference>
<accession>A0A409XV70</accession>
<dbReference type="GO" id="GO:0006888">
    <property type="term" value="P:endoplasmic reticulum to Golgi vesicle-mediated transport"/>
    <property type="evidence" value="ECO:0007669"/>
    <property type="project" value="TreeGrafter"/>
</dbReference>
<evidence type="ECO:0000313" key="2">
    <source>
        <dbReference type="EMBL" id="PPQ94630.1"/>
    </source>
</evidence>
<name>A0A409XV70_PSICY</name>
<comment type="caution">
    <text evidence="2">The sequence shown here is derived from an EMBL/GenBank/DDBJ whole genome shotgun (WGS) entry which is preliminary data.</text>
</comment>
<proteinExistence type="predicted"/>
<keyword evidence="1" id="KW-0812">Transmembrane</keyword>
<gene>
    <name evidence="2" type="ORF">CVT25_009361</name>
</gene>
<dbReference type="EMBL" id="NHYD01000278">
    <property type="protein sequence ID" value="PPQ94630.1"/>
    <property type="molecule type" value="Genomic_DNA"/>
</dbReference>